<keyword evidence="4" id="KW-0560">Oxidoreductase</keyword>
<keyword evidence="2 5" id="KW-0479">Metal-binding</keyword>
<evidence type="ECO:0000256" key="1">
    <source>
        <dbReference type="ARBA" id="ARBA00001947"/>
    </source>
</evidence>
<name>A0ABR4AP97_9LECA</name>
<evidence type="ECO:0000256" key="2">
    <source>
        <dbReference type="ARBA" id="ARBA00022723"/>
    </source>
</evidence>
<comment type="similarity">
    <text evidence="5">Belongs to the zinc-containing alcohol dehydrogenase family.</text>
</comment>
<accession>A0ABR4AP97</accession>
<dbReference type="EMBL" id="JBHFEH010000116">
    <property type="protein sequence ID" value="KAL2046532.1"/>
    <property type="molecule type" value="Genomic_DNA"/>
</dbReference>
<evidence type="ECO:0000256" key="4">
    <source>
        <dbReference type="ARBA" id="ARBA00023002"/>
    </source>
</evidence>
<dbReference type="PANTHER" id="PTHR42683">
    <property type="entry name" value="ALDEHYDE REDUCTASE"/>
    <property type="match status" value="1"/>
</dbReference>
<comment type="caution">
    <text evidence="8">The sequence shown here is derived from an EMBL/GenBank/DDBJ whole genome shotgun (WGS) entry which is preliminary data.</text>
</comment>
<keyword evidence="9" id="KW-1185">Reference proteome</keyword>
<gene>
    <name evidence="8" type="ORF">ABVK25_011774</name>
</gene>
<reference evidence="8 9" key="1">
    <citation type="submission" date="2024-09" db="EMBL/GenBank/DDBJ databases">
        <title>Rethinking Asexuality: The Enigmatic Case of Functional Sexual Genes in Lepraria (Stereocaulaceae).</title>
        <authorList>
            <person name="Doellman M."/>
            <person name="Sun Y."/>
            <person name="Barcenas-Pena A."/>
            <person name="Lumbsch H.T."/>
            <person name="Grewe F."/>
        </authorList>
    </citation>
    <scope>NUCLEOTIDE SEQUENCE [LARGE SCALE GENOMIC DNA]</scope>
    <source>
        <strain evidence="8 9">Grewe 0041</strain>
    </source>
</reference>
<feature type="domain" description="Alcohol dehydrogenase-like C-terminal" evidence="6">
    <location>
        <begin position="153"/>
        <end position="196"/>
    </location>
</feature>
<dbReference type="Gene3D" id="3.40.50.720">
    <property type="entry name" value="NAD(P)-binding Rossmann-like Domain"/>
    <property type="match status" value="1"/>
</dbReference>
<protein>
    <recommendedName>
        <fullName evidence="10">Alcohol dehydrogenase</fullName>
    </recommendedName>
</protein>
<dbReference type="InterPro" id="IPR036291">
    <property type="entry name" value="NAD(P)-bd_dom_sf"/>
</dbReference>
<keyword evidence="3 5" id="KW-0862">Zinc</keyword>
<evidence type="ECO:0008006" key="10">
    <source>
        <dbReference type="Google" id="ProtNLM"/>
    </source>
</evidence>
<evidence type="ECO:0000259" key="7">
    <source>
        <dbReference type="Pfam" id="PF08240"/>
    </source>
</evidence>
<dbReference type="Pfam" id="PF08240">
    <property type="entry name" value="ADH_N"/>
    <property type="match status" value="1"/>
</dbReference>
<dbReference type="InterPro" id="IPR002328">
    <property type="entry name" value="ADH_Zn_CS"/>
</dbReference>
<dbReference type="Proteomes" id="UP001590951">
    <property type="component" value="Unassembled WGS sequence"/>
</dbReference>
<dbReference type="InterPro" id="IPR047109">
    <property type="entry name" value="CAD-like"/>
</dbReference>
<evidence type="ECO:0000313" key="8">
    <source>
        <dbReference type="EMBL" id="KAL2046532.1"/>
    </source>
</evidence>
<dbReference type="InterPro" id="IPR011032">
    <property type="entry name" value="GroES-like_sf"/>
</dbReference>
<feature type="domain" description="Alcohol dehydrogenase-like N-terminal" evidence="7">
    <location>
        <begin position="23"/>
        <end position="118"/>
    </location>
</feature>
<proteinExistence type="inferred from homology"/>
<dbReference type="SUPFAM" id="SSF51735">
    <property type="entry name" value="NAD(P)-binding Rossmann-fold domains"/>
    <property type="match status" value="1"/>
</dbReference>
<dbReference type="SUPFAM" id="SSF50129">
    <property type="entry name" value="GroES-like"/>
    <property type="match status" value="1"/>
</dbReference>
<evidence type="ECO:0000259" key="6">
    <source>
        <dbReference type="Pfam" id="PF00107"/>
    </source>
</evidence>
<dbReference type="InterPro" id="IPR013154">
    <property type="entry name" value="ADH-like_N"/>
</dbReference>
<comment type="cofactor">
    <cofactor evidence="1 5">
        <name>Zn(2+)</name>
        <dbReference type="ChEBI" id="CHEBI:29105"/>
    </cofactor>
</comment>
<evidence type="ECO:0000256" key="5">
    <source>
        <dbReference type="RuleBase" id="RU361277"/>
    </source>
</evidence>
<organism evidence="8 9">
    <name type="scientific">Lepraria finkii</name>
    <dbReference type="NCBI Taxonomy" id="1340010"/>
    <lineage>
        <taxon>Eukaryota</taxon>
        <taxon>Fungi</taxon>
        <taxon>Dikarya</taxon>
        <taxon>Ascomycota</taxon>
        <taxon>Pezizomycotina</taxon>
        <taxon>Lecanoromycetes</taxon>
        <taxon>OSLEUM clade</taxon>
        <taxon>Lecanoromycetidae</taxon>
        <taxon>Lecanorales</taxon>
        <taxon>Lecanorineae</taxon>
        <taxon>Stereocaulaceae</taxon>
        <taxon>Lepraria</taxon>
    </lineage>
</organism>
<evidence type="ECO:0000313" key="9">
    <source>
        <dbReference type="Proteomes" id="UP001590951"/>
    </source>
</evidence>
<dbReference type="Pfam" id="PF00107">
    <property type="entry name" value="ADH_zinc_N"/>
    <property type="match status" value="1"/>
</dbReference>
<dbReference type="PROSITE" id="PS00059">
    <property type="entry name" value="ADH_ZINC"/>
    <property type="match status" value="1"/>
</dbReference>
<evidence type="ECO:0000256" key="3">
    <source>
        <dbReference type="ARBA" id="ARBA00022833"/>
    </source>
</evidence>
<sequence length="214" mass="23542">MSPSAQDIEFTVYRGSKDYPIIHSGLCGTDEHYRSDDQVLGHEGAGVVHEFGLEVDTLKKGDNVGFGYLQSSCGHCPQCRTGKETFCPQRVMYGMGGFHIRPFASHAVWKETYLFNIPENIADEYAAPLQCGGATVFNALEIYDIRPTDRVGGLGQLAIQFAAKMGCEVVVFSGTDSKKEEVMKLGAQEFYAIKGVIDLSHTRKPINRLIVTPI</sequence>
<dbReference type="Gene3D" id="3.90.180.10">
    <property type="entry name" value="Medium-chain alcohol dehydrogenases, catalytic domain"/>
    <property type="match status" value="1"/>
</dbReference>
<dbReference type="InterPro" id="IPR013149">
    <property type="entry name" value="ADH-like_C"/>
</dbReference>